<organism evidence="1 2">
    <name type="scientific">Saccharopolyspora rectivirgula</name>
    <dbReference type="NCBI Taxonomy" id="28042"/>
    <lineage>
        <taxon>Bacteria</taxon>
        <taxon>Bacillati</taxon>
        <taxon>Actinomycetota</taxon>
        <taxon>Actinomycetes</taxon>
        <taxon>Pseudonocardiales</taxon>
        <taxon>Pseudonocardiaceae</taxon>
        <taxon>Saccharopolyspora</taxon>
    </lineage>
</organism>
<name>A0A073B064_9PSEU</name>
<dbReference type="eggNOG" id="COG2153">
    <property type="taxonomic scope" value="Bacteria"/>
</dbReference>
<dbReference type="AlphaFoldDB" id="A0A073B064"/>
<evidence type="ECO:0000313" key="1">
    <source>
        <dbReference type="EMBL" id="KEI44966.1"/>
    </source>
</evidence>
<comment type="caution">
    <text evidence="1">The sequence shown here is derived from an EMBL/GenBank/DDBJ whole genome shotgun (WGS) entry which is preliminary data.</text>
</comment>
<dbReference type="EMBL" id="JNVU01000017">
    <property type="protein sequence ID" value="KEI44966.1"/>
    <property type="molecule type" value="Genomic_DNA"/>
</dbReference>
<protein>
    <submittedName>
        <fullName evidence="1">Uncharacterized protein</fullName>
    </submittedName>
</protein>
<reference evidence="1 2" key="1">
    <citation type="submission" date="2014-06" db="EMBL/GenBank/DDBJ databases">
        <title>Saccharopolyspora rectivirgula DSM-43113 Genome sequencing.</title>
        <authorList>
            <person name="Barrera C."/>
            <person name="Millon L."/>
            <person name="Rognon B."/>
            <person name="Zaugg C."/>
            <person name="Monod M."/>
        </authorList>
    </citation>
    <scope>NUCLEOTIDE SEQUENCE [LARGE SCALE GENOMIC DNA]</scope>
    <source>
        <strain evidence="1 2">DSM 43113</strain>
    </source>
</reference>
<accession>A0A073B064</accession>
<keyword evidence="2" id="KW-1185">Reference proteome</keyword>
<proteinExistence type="predicted"/>
<evidence type="ECO:0000313" key="2">
    <source>
        <dbReference type="Proteomes" id="UP000031419"/>
    </source>
</evidence>
<gene>
    <name evidence="1" type="ORF">GU90_07060</name>
</gene>
<dbReference type="OrthoDB" id="5193878at2"/>
<dbReference type="Proteomes" id="UP000031419">
    <property type="component" value="Unassembled WGS sequence"/>
</dbReference>
<sequence>MSEDERVELAAAADAVEWLAGATTAGEWRIGGLLATRPEIIAHHPDGATEHVAEARSGSARWIAAMSPALARPLAQWLRSAAAQEPVDPAALRFARVITERAAGAERG</sequence>
<dbReference type="RefSeq" id="WP_029722689.1">
    <property type="nucleotide sequence ID" value="NZ_JAJUIW010000079.1"/>
</dbReference>